<reference evidence="3 4" key="1">
    <citation type="submission" date="2020-08" db="EMBL/GenBank/DDBJ databases">
        <title>Genome public.</title>
        <authorList>
            <person name="Liu C."/>
            <person name="Sun Q."/>
        </authorList>
    </citation>
    <scope>NUCLEOTIDE SEQUENCE [LARGE SCALE GENOMIC DNA]</scope>
    <source>
        <strain evidence="3 4">NSJ-35</strain>
    </source>
</reference>
<dbReference type="Pfam" id="PF22725">
    <property type="entry name" value="GFO_IDH_MocA_C3"/>
    <property type="match status" value="1"/>
</dbReference>
<accession>A0ABR7EIC8</accession>
<gene>
    <name evidence="3" type="ORF">H8S18_12350</name>
</gene>
<proteinExistence type="predicted"/>
<dbReference type="Gene3D" id="3.40.50.720">
    <property type="entry name" value="NAD(P)-binding Rossmann-like Domain"/>
    <property type="match status" value="1"/>
</dbReference>
<evidence type="ECO:0000313" key="4">
    <source>
        <dbReference type="Proteomes" id="UP000606889"/>
    </source>
</evidence>
<evidence type="ECO:0000259" key="2">
    <source>
        <dbReference type="Pfam" id="PF22725"/>
    </source>
</evidence>
<dbReference type="InterPro" id="IPR055170">
    <property type="entry name" value="GFO_IDH_MocA-like_dom"/>
</dbReference>
<evidence type="ECO:0000259" key="1">
    <source>
        <dbReference type="Pfam" id="PF01408"/>
    </source>
</evidence>
<dbReference type="PANTHER" id="PTHR43708">
    <property type="entry name" value="CONSERVED EXPRESSED OXIDOREDUCTASE (EUROFUNG)"/>
    <property type="match status" value="1"/>
</dbReference>
<dbReference type="SUPFAM" id="SSF55347">
    <property type="entry name" value="Glyceraldehyde-3-phosphate dehydrogenase-like, C-terminal domain"/>
    <property type="match status" value="1"/>
</dbReference>
<keyword evidence="4" id="KW-1185">Reference proteome</keyword>
<organism evidence="3 4">
    <name type="scientific">Christensenella tenuis</name>
    <dbReference type="NCBI Taxonomy" id="2763033"/>
    <lineage>
        <taxon>Bacteria</taxon>
        <taxon>Bacillati</taxon>
        <taxon>Bacillota</taxon>
        <taxon>Clostridia</taxon>
        <taxon>Christensenellales</taxon>
        <taxon>Christensenellaceae</taxon>
        <taxon>Christensenella</taxon>
    </lineage>
</organism>
<feature type="domain" description="GFO/IDH/MocA-like oxidoreductase" evidence="2">
    <location>
        <begin position="145"/>
        <end position="276"/>
    </location>
</feature>
<name>A0ABR7EIC8_9FIRM</name>
<feature type="domain" description="Gfo/Idh/MocA-like oxidoreductase N-terminal" evidence="1">
    <location>
        <begin position="6"/>
        <end position="136"/>
    </location>
</feature>
<dbReference type="InterPro" id="IPR051317">
    <property type="entry name" value="Gfo/Idh/MocA_oxidoreduct"/>
</dbReference>
<comment type="caution">
    <text evidence="3">The sequence shown here is derived from an EMBL/GenBank/DDBJ whole genome shotgun (WGS) entry which is preliminary data.</text>
</comment>
<protein>
    <submittedName>
        <fullName evidence="3">Gfo/Idh/MocA family oxidoreductase</fullName>
    </submittedName>
</protein>
<dbReference type="PANTHER" id="PTHR43708:SF3">
    <property type="entry name" value="OXIDOREDUCTASE"/>
    <property type="match status" value="1"/>
</dbReference>
<dbReference type="EMBL" id="JACOON010000006">
    <property type="protein sequence ID" value="MBC5649131.1"/>
    <property type="molecule type" value="Genomic_DNA"/>
</dbReference>
<dbReference type="Proteomes" id="UP000606889">
    <property type="component" value="Unassembled WGS sequence"/>
</dbReference>
<evidence type="ECO:0000313" key="3">
    <source>
        <dbReference type="EMBL" id="MBC5649131.1"/>
    </source>
</evidence>
<dbReference type="InterPro" id="IPR000683">
    <property type="entry name" value="Gfo/Idh/MocA-like_OxRdtase_N"/>
</dbReference>
<dbReference type="Gene3D" id="3.30.360.10">
    <property type="entry name" value="Dihydrodipicolinate Reductase, domain 2"/>
    <property type="match status" value="1"/>
</dbReference>
<dbReference type="Pfam" id="PF01408">
    <property type="entry name" value="GFO_IDH_MocA"/>
    <property type="match status" value="1"/>
</dbReference>
<dbReference type="InterPro" id="IPR036291">
    <property type="entry name" value="NAD(P)-bd_dom_sf"/>
</dbReference>
<dbReference type="SUPFAM" id="SSF51735">
    <property type="entry name" value="NAD(P)-binding Rossmann-fold domains"/>
    <property type="match status" value="1"/>
</dbReference>
<sequence>MMERKLRYGMIGGGPGAFIGGVHRAAVRLNDEAELVAGCFSYIEEERQQAGRELCIDPDRNYTTFEEMAEAEGKREDKIDWVDIVTPNRFHYPAAKLFLEQGISVVCEKPLCFTVEEGEDLKKTAKEHGCLFCVTYTYTGHVMARQARAMVQKGQIGDIRMVMAEYPQDWLLDSLETITEDNKPWRADPKLSGRGACVADLGTHIENWVNYVTGLKIDKLCCNLDVFGKGGVLDNNVEVMVKFKGGATGMYWTSQVAIGFDNALKIRIFGEKGTIEFVQEENNYLRVSMRHEPPKIYSRGCGYLEEEAKKYVRVPCGHPEGLTEAFANIYKDFCAALRDKIDGKEVDEASYGYPTIDMGIEGVEFSNKCVDSSEAGCAWVTMEK</sequence>